<evidence type="ECO:0000313" key="5">
    <source>
        <dbReference type="Proteomes" id="UP000249005"/>
    </source>
</evidence>
<dbReference type="RefSeq" id="WP_111739195.1">
    <property type="nucleotide sequence ID" value="NZ_LR698987.1"/>
</dbReference>
<dbReference type="InterPro" id="IPR018769">
    <property type="entry name" value="VgrG2_DUF2345"/>
</dbReference>
<dbReference type="Pfam" id="PF10106">
    <property type="entry name" value="DUF2345"/>
    <property type="match status" value="1"/>
</dbReference>
<dbReference type="AlphaFoldDB" id="A0A2X4UK10"/>
<keyword evidence="5" id="KW-1185">Reference proteome</keyword>
<dbReference type="Pfam" id="PF05954">
    <property type="entry name" value="Phage_GPD"/>
    <property type="match status" value="1"/>
</dbReference>
<proteinExistence type="predicted"/>
<dbReference type="InterPro" id="IPR006533">
    <property type="entry name" value="T6SS_Vgr_RhsGE"/>
</dbReference>
<evidence type="ECO:0000259" key="1">
    <source>
        <dbReference type="Pfam" id="PF04717"/>
    </source>
</evidence>
<dbReference type="SUPFAM" id="SSF69255">
    <property type="entry name" value="gp5 N-terminal domain-like"/>
    <property type="match status" value="1"/>
</dbReference>
<reference evidence="4 5" key="1">
    <citation type="submission" date="2018-06" db="EMBL/GenBank/DDBJ databases">
        <authorList>
            <consortium name="Pathogen Informatics"/>
            <person name="Doyle S."/>
        </authorList>
    </citation>
    <scope>NUCLEOTIDE SEQUENCE [LARGE SCALE GENOMIC DNA]</scope>
    <source>
        <strain evidence="4 5">NCTC12151</strain>
    </source>
</reference>
<evidence type="ECO:0000259" key="3">
    <source>
        <dbReference type="Pfam" id="PF13296"/>
    </source>
</evidence>
<feature type="domain" description="Gp5/Type VI secretion system Vgr protein OB-fold" evidence="1">
    <location>
        <begin position="571"/>
        <end position="638"/>
    </location>
</feature>
<dbReference type="Pfam" id="PF04717">
    <property type="entry name" value="Phage_base_V"/>
    <property type="match status" value="1"/>
</dbReference>
<dbReference type="Proteomes" id="UP000249005">
    <property type="component" value="Chromosome 1"/>
</dbReference>
<dbReference type="Gene3D" id="3.55.50.10">
    <property type="entry name" value="Baseplate protein-like domains"/>
    <property type="match status" value="1"/>
</dbReference>
<sequence length="1033" mass="113698">MFYSSDDKDLKHLTKRLSASGVSELFDSVKKRTCAPQADDINRYRLGIDGVEETLSVLHLEGQKHLSQSWSFVVQFTAPHGLSMSQVLSKRVVIALMTGRESGLVNATLGTLSNTLGKVGGRVLSSVAKRMTSDLSGFNARLGTEFGEEHQLYGVAMAFSQLSSSVDEARYEIAVYPRLQLLENTRGCAIYQNQTVPQIVEAVLRKHGLTGIDFRFELSESYPVKEYVTQWEESDLTFIRRLLADSGIWFWFESHSKNGCDVVVFGDSAQQYQDGPRAEYRTPSGHIDDGQEAVWDMSVTRRTVPNRVITQDYNYRTAQTRMKSEANERKKDTTTHGRRYLYAEHYRECGESVLSDSEQSDSMEPFGRDLDDCTTAAQEKELLPTGFSGSGSSLGSMTGRVTDSLDSAIDTITGSVSSAGRDIQHRANRVQSIVYQGMDLMTEASFSGEQRGEEEQEPEEVGQGAWYAKLRHQRLMTEQVTIAGKTTLMHLAPGQILTVSGSSIAEAKRGILIVSVSSVGDRSLAYQLTFIGIPYDVMCPYRPELLPWPSISGTLPARVTSPDSDQYGYMDSDGRYRVKMDFDLNDKWRRGEESLWMRRASVYAGDTYGLHFPLIDGTEVAIAFTGGNPDRPYISHAMHDSRHPEPVTAANHKRNVIRTPANNKLRMDDERGKEHIKIATEYGKTQLNMGHLVNGKREKRGEGFELRTDEWGAIRAGKGLFIGAHAQEKAKGNALSIDAALEQLSAANHQMRSLSEAASAALALAADVQAQQSLLAERIDALKSAVVLLSAPKGIALTSGEHLHASAGKNLALTAGKDVDISAIRRLTMAAGEAFSLFVKKAGIRLFAAKGKVEIQAQGDGLDLIARKGLSIISTEDEIIINAKKKITLNANGTYISLDKCLIELATLGDFKIKSASFDTSGPAARPPTFPNVPNVDGCSEFFTLSDQKTNQPLANFPYTLSWSGQDISGHTDERGNTQAIYTASSEPISVQPHPERVDRLLVEAAYWDSDTPLSLDFNRTGEAKEMQEEQAK</sequence>
<dbReference type="Gene3D" id="2.40.50.230">
    <property type="entry name" value="Gp5 N-terminal domain"/>
    <property type="match status" value="1"/>
</dbReference>
<organism evidence="4 5">
    <name type="scientific">Leminorella richardii</name>
    <dbReference type="NCBI Taxonomy" id="158841"/>
    <lineage>
        <taxon>Bacteria</taxon>
        <taxon>Pseudomonadati</taxon>
        <taxon>Pseudomonadota</taxon>
        <taxon>Gammaproteobacteria</taxon>
        <taxon>Enterobacterales</taxon>
        <taxon>Budviciaceae</taxon>
        <taxon>Leminorella</taxon>
    </lineage>
</organism>
<dbReference type="Gene3D" id="2.30.110.50">
    <property type="match status" value="2"/>
</dbReference>
<dbReference type="Gene3D" id="4.10.220.110">
    <property type="match status" value="1"/>
</dbReference>
<name>A0A2X4UK10_9GAMM</name>
<dbReference type="InterPro" id="IPR006531">
    <property type="entry name" value="Gp5/Vgr_OB"/>
</dbReference>
<protein>
    <submittedName>
        <fullName evidence="4">Uncharacterized protein conserved in bacteria</fullName>
    </submittedName>
</protein>
<gene>
    <name evidence="4" type="ORF">NCTC12151_00559</name>
</gene>
<dbReference type="InterPro" id="IPR028244">
    <property type="entry name" value="T6SS_Rhs_Vgr_dom"/>
</dbReference>
<dbReference type="SUPFAM" id="SSF69279">
    <property type="entry name" value="Phage tail proteins"/>
    <property type="match status" value="3"/>
</dbReference>
<feature type="domain" description="DUF2345" evidence="2">
    <location>
        <begin position="777"/>
        <end position="924"/>
    </location>
</feature>
<dbReference type="EMBL" id="LS483470">
    <property type="protein sequence ID" value="SQI35948.1"/>
    <property type="molecule type" value="Genomic_DNA"/>
</dbReference>
<dbReference type="OrthoDB" id="6710627at2"/>
<dbReference type="InterPro" id="IPR037026">
    <property type="entry name" value="Vgr_OB-fold_dom_sf"/>
</dbReference>
<dbReference type="KEGG" id="lri:NCTC12151_00559"/>
<accession>A0A2X4UK10</accession>
<feature type="domain" description="Putative type VI secretion system Rhs element associated Vgr" evidence="3">
    <location>
        <begin position="658"/>
        <end position="758"/>
    </location>
</feature>
<dbReference type="Pfam" id="PF13296">
    <property type="entry name" value="T6SS_Vgr"/>
    <property type="match status" value="1"/>
</dbReference>
<evidence type="ECO:0000313" key="4">
    <source>
        <dbReference type="EMBL" id="SQI35948.1"/>
    </source>
</evidence>
<dbReference type="NCBIfam" id="TIGR01646">
    <property type="entry name" value="vgr_GE"/>
    <property type="match status" value="2"/>
</dbReference>
<evidence type="ECO:0000259" key="2">
    <source>
        <dbReference type="Pfam" id="PF10106"/>
    </source>
</evidence>